<dbReference type="EC" id="3.1.2.4" evidence="2"/>
<dbReference type="OrthoDB" id="9790967at2"/>
<evidence type="ECO:0000313" key="6">
    <source>
        <dbReference type="Proteomes" id="UP000008130"/>
    </source>
</evidence>
<gene>
    <name evidence="5" type="ordered locus">SL003B_1910</name>
</gene>
<dbReference type="GO" id="GO:0005829">
    <property type="term" value="C:cytosol"/>
    <property type="evidence" value="ECO:0007669"/>
    <property type="project" value="TreeGrafter"/>
</dbReference>
<dbReference type="InterPro" id="IPR032259">
    <property type="entry name" value="HIBYL-CoA-H"/>
</dbReference>
<keyword evidence="3" id="KW-0378">Hydrolase</keyword>
<reference evidence="5 6" key="1">
    <citation type="journal article" date="2011" name="J. Bacteriol.">
        <title>Complete genome sequence of Polymorphum gilvum SL003B-26A1T, a crude oil-degrading bacterium from oil-polluted saline soil.</title>
        <authorList>
            <person name="Li S.G."/>
            <person name="Tang Y.Q."/>
            <person name="Nie Y."/>
            <person name="Cai M."/>
            <person name="Wu X.L."/>
        </authorList>
    </citation>
    <scope>NUCLEOTIDE SEQUENCE [LARGE SCALE GENOMIC DNA]</scope>
    <source>
        <strain evidence="6">LMG 25793 / CGMCC 1.9160 / SL003B-26A1</strain>
    </source>
</reference>
<dbReference type="Gene3D" id="3.90.226.10">
    <property type="entry name" value="2-enoyl-CoA Hydratase, Chain A, domain 1"/>
    <property type="match status" value="1"/>
</dbReference>
<evidence type="ECO:0000259" key="4">
    <source>
        <dbReference type="Pfam" id="PF16113"/>
    </source>
</evidence>
<accession>F2IWL1</accession>
<dbReference type="eggNOG" id="COG1024">
    <property type="taxonomic scope" value="Bacteria"/>
</dbReference>
<dbReference type="KEGG" id="pgv:SL003B_1910"/>
<feature type="domain" description="Enoyl-CoA hydratase/isomerase" evidence="4">
    <location>
        <begin position="14"/>
        <end position="333"/>
    </location>
</feature>
<name>F2IWL1_POLGS</name>
<dbReference type="GO" id="GO:0006574">
    <property type="term" value="P:L-valine catabolic process"/>
    <property type="evidence" value="ECO:0007669"/>
    <property type="project" value="TreeGrafter"/>
</dbReference>
<dbReference type="PANTHER" id="PTHR43176">
    <property type="entry name" value="3-HYDROXYISOBUTYRYL-COA HYDROLASE-RELATED"/>
    <property type="match status" value="1"/>
</dbReference>
<evidence type="ECO:0000256" key="2">
    <source>
        <dbReference type="ARBA" id="ARBA00011915"/>
    </source>
</evidence>
<dbReference type="Pfam" id="PF16113">
    <property type="entry name" value="ECH_2"/>
    <property type="match status" value="1"/>
</dbReference>
<dbReference type="CDD" id="cd06558">
    <property type="entry name" value="crotonase-like"/>
    <property type="match status" value="1"/>
</dbReference>
<dbReference type="PANTHER" id="PTHR43176:SF3">
    <property type="entry name" value="3-HYDROXYISOBUTYRYL-COA HYDROLASE, MITOCHONDRIAL"/>
    <property type="match status" value="1"/>
</dbReference>
<comment type="catalytic activity">
    <reaction evidence="1">
        <text>3-hydroxy-2-methylpropanoyl-CoA + H2O = 3-hydroxy-2-methylpropanoate + CoA + H(+)</text>
        <dbReference type="Rhea" id="RHEA:20888"/>
        <dbReference type="ChEBI" id="CHEBI:11805"/>
        <dbReference type="ChEBI" id="CHEBI:15377"/>
        <dbReference type="ChEBI" id="CHEBI:15378"/>
        <dbReference type="ChEBI" id="CHEBI:57287"/>
        <dbReference type="ChEBI" id="CHEBI:57340"/>
        <dbReference type="EC" id="3.1.2.4"/>
    </reaction>
</comment>
<evidence type="ECO:0000313" key="5">
    <source>
        <dbReference type="EMBL" id="ADZ70336.1"/>
    </source>
</evidence>
<dbReference type="GO" id="GO:0003860">
    <property type="term" value="F:3-hydroxyisobutyryl-CoA hydrolase activity"/>
    <property type="evidence" value="ECO:0007669"/>
    <property type="project" value="UniProtKB-EC"/>
</dbReference>
<evidence type="ECO:0000256" key="3">
    <source>
        <dbReference type="ARBA" id="ARBA00022801"/>
    </source>
</evidence>
<dbReference type="SUPFAM" id="SSF52096">
    <property type="entry name" value="ClpP/crotonase"/>
    <property type="match status" value="1"/>
</dbReference>
<dbReference type="GO" id="GO:0016853">
    <property type="term" value="F:isomerase activity"/>
    <property type="evidence" value="ECO:0007669"/>
    <property type="project" value="UniProtKB-KW"/>
</dbReference>
<organism evidence="5 6">
    <name type="scientific">Polymorphum gilvum (strain LMG 25793 / CGMCC 1.9160 / SL003B-26A1)</name>
    <dbReference type="NCBI Taxonomy" id="991905"/>
    <lineage>
        <taxon>Bacteria</taxon>
        <taxon>Pseudomonadati</taxon>
        <taxon>Pseudomonadota</taxon>
        <taxon>Alphaproteobacteria</taxon>
        <taxon>Rhodobacterales</taxon>
        <taxon>Paracoccaceae</taxon>
        <taxon>Polymorphum</taxon>
    </lineage>
</organism>
<dbReference type="HOGENOM" id="CLU_009834_22_1_5"/>
<keyword evidence="5" id="KW-0413">Isomerase</keyword>
<dbReference type="EMBL" id="CP002568">
    <property type="protein sequence ID" value="ADZ70336.1"/>
    <property type="molecule type" value="Genomic_DNA"/>
</dbReference>
<proteinExistence type="predicted"/>
<dbReference type="STRING" id="991905.SL003B_1910"/>
<sequence length="349" mass="37358">MTDEVLFEIRGRAGFITLNRSAALNALTLAMVRAMAERLDAWARDDSIAHVVVRGAGGKAFCAGGDIRRIYEMGKAGDPHQVDFFAEEYRLNAQIKAFSKPYVSLIDGIVMGGGVGISVHGSHRLGTERLTFAMPETGIGFFPDVGGTYVLPRMPRASGIWCALTAGRMKQADALWSGVLTHAVHAADLDAIETALAEAADVDAALAPFAADPGPAPILDTAEEMEAAFSRDSLAGILAALQASGSDFAVATLKTLAARSPTSVAIAFEQMRRGRNLDFAGCMRLEFRIVNRILREHDFYEGVRAVLIDKDNAPRWRPSSFDAVDSAALAAYFEEPACGDLVLAREGPP</sequence>
<dbReference type="NCBIfam" id="NF004127">
    <property type="entry name" value="PRK05617.1"/>
    <property type="match status" value="1"/>
</dbReference>
<dbReference type="FunFam" id="3.90.226.10:FF:000026">
    <property type="entry name" value="3-hydroxyisobutyryl-CoA hydrolase, mitochondrial"/>
    <property type="match status" value="1"/>
</dbReference>
<dbReference type="Proteomes" id="UP000008130">
    <property type="component" value="Chromosome"/>
</dbReference>
<dbReference type="RefSeq" id="WP_013652654.1">
    <property type="nucleotide sequence ID" value="NC_015259.1"/>
</dbReference>
<dbReference type="InterPro" id="IPR029045">
    <property type="entry name" value="ClpP/crotonase-like_dom_sf"/>
</dbReference>
<keyword evidence="6" id="KW-1185">Reference proteome</keyword>
<evidence type="ECO:0000256" key="1">
    <source>
        <dbReference type="ARBA" id="ARBA00001709"/>
    </source>
</evidence>
<dbReference type="PATRIC" id="fig|991905.3.peg.1958"/>
<protein>
    <recommendedName>
        <fullName evidence="2">3-hydroxyisobutyryl-CoA hydrolase</fullName>
        <ecNumber evidence="2">3.1.2.4</ecNumber>
    </recommendedName>
</protein>
<dbReference type="AlphaFoldDB" id="F2IWL1"/>
<dbReference type="InterPro" id="IPR045004">
    <property type="entry name" value="ECH_dom"/>
</dbReference>